<gene>
    <name evidence="1" type="ORF">DIJ64_04055</name>
</gene>
<organism evidence="1 2">
    <name type="scientific">Mycobacterium leprae</name>
    <dbReference type="NCBI Taxonomy" id="1769"/>
    <lineage>
        <taxon>Bacteria</taxon>
        <taxon>Bacillati</taxon>
        <taxon>Actinomycetota</taxon>
        <taxon>Actinomycetes</taxon>
        <taxon>Mycobacteriales</taxon>
        <taxon>Mycobacteriaceae</taxon>
        <taxon>Mycobacterium</taxon>
    </lineage>
</organism>
<sequence>MLVCVLGECLVGALLYCAETVQRMVAPHLLESAPWPGRLRPGMVPATFDDMITKGVAENSVKRYTTVGYLGRSPPASR</sequence>
<dbReference type="Proteomes" id="UP000249682">
    <property type="component" value="Chromosome"/>
</dbReference>
<dbReference type="EMBL" id="CP029543">
    <property type="protein sequence ID" value="AWV47552.1"/>
    <property type="molecule type" value="Genomic_DNA"/>
</dbReference>
<reference evidence="1 2" key="1">
    <citation type="submission" date="2018-05" db="EMBL/GenBank/DDBJ databases">
        <title>Evolution of small genomes with special reference to Mycobacterium leprae.</title>
        <authorList>
            <person name="Mohanty P.S."/>
            <person name="Bansal A.K."/>
            <person name="Gupta U.D."/>
            <person name="Naaz F."/>
            <person name="Dwivedi V.D."/>
            <person name="Singh H."/>
            <person name="Gupta G."/>
            <person name="Sharma S."/>
            <person name="Arora M."/>
        </authorList>
    </citation>
    <scope>NUCLEOTIDE SEQUENCE [LARGE SCALE GENOMIC DNA]</scope>
    <source>
        <strain evidence="1 2">MRHRU-235-G</strain>
    </source>
</reference>
<name>A0AAD0KQK4_MYCLR</name>
<accession>A0AAD0KQK4</accession>
<protein>
    <submittedName>
        <fullName evidence="1">Uncharacterized protein</fullName>
    </submittedName>
</protein>
<dbReference type="AlphaFoldDB" id="A0AAD0KQK4"/>
<evidence type="ECO:0000313" key="2">
    <source>
        <dbReference type="Proteomes" id="UP000249682"/>
    </source>
</evidence>
<proteinExistence type="predicted"/>
<evidence type="ECO:0000313" key="1">
    <source>
        <dbReference type="EMBL" id="AWV47552.1"/>
    </source>
</evidence>